<comment type="pathway">
    <text evidence="3">Protein modification; protein glycosylation.</text>
</comment>
<dbReference type="EMBL" id="NCKU01007234">
    <property type="protein sequence ID" value="RWS02793.1"/>
    <property type="molecule type" value="Genomic_DNA"/>
</dbReference>
<sequence length="299" mass="35047">MGPIPRHIGLIMDGNRRYADRHNLIKSVGHLHGFNKLSQTLEWCKQMGVNEVTVYAFSIENFKRSEEEVNALMGLARDKFTNLLHEKDELEKNGVCIRFFGALNMLPVDIQKLVAKIVLETRHNKRAYLNVCFPYTSRHEIAEAITKISEGVQKGALTVSDIDEQLLEECLYTNRSPDPELIIRTSGEVRLSDFLLWQSSFSVLAFVDVLWPTFSFWDFCYAIFYYQRHHKVVEKAREEYLKQRFELEEKANEEEYFLNEEINLENCKTTRSKRISEFLINLENSDLQRIRELIEPVSN</sequence>
<evidence type="ECO:0000313" key="13">
    <source>
        <dbReference type="EMBL" id="RWS02793.1"/>
    </source>
</evidence>
<organism evidence="13 14">
    <name type="scientific">Dinothrombium tinctorium</name>
    <dbReference type="NCBI Taxonomy" id="1965070"/>
    <lineage>
        <taxon>Eukaryota</taxon>
        <taxon>Metazoa</taxon>
        <taxon>Ecdysozoa</taxon>
        <taxon>Arthropoda</taxon>
        <taxon>Chelicerata</taxon>
        <taxon>Arachnida</taxon>
        <taxon>Acari</taxon>
        <taxon>Acariformes</taxon>
        <taxon>Trombidiformes</taxon>
        <taxon>Prostigmata</taxon>
        <taxon>Anystina</taxon>
        <taxon>Parasitengona</taxon>
        <taxon>Trombidioidea</taxon>
        <taxon>Trombidiidae</taxon>
        <taxon>Dinothrombium</taxon>
    </lineage>
</organism>
<comment type="function">
    <text evidence="10">With NUS1, forms the dehydrodolichyl diphosphate synthase (DDS) complex, an essential component of the dolichol monophosphate (Dol-P) biosynthetic machinery. Adds multiple copies of isopentenyl pyrophosphate (IPP) to farnesyl pyrophosphate (FPP) to produce dehydrodolichyl diphosphate (Dedol-PP), a precursor of dolichol which is utilized as a sugar carrier in protein glycosylation in the endoplasmic reticulum (ER).</text>
</comment>
<dbReference type="HAMAP" id="MF_01139">
    <property type="entry name" value="ISPT"/>
    <property type="match status" value="1"/>
</dbReference>
<dbReference type="Proteomes" id="UP000285301">
    <property type="component" value="Unassembled WGS sequence"/>
</dbReference>
<comment type="similarity">
    <text evidence="4 12">Belongs to the UPP synthase family.</text>
</comment>
<comment type="catalytic activity">
    <reaction evidence="9">
        <text>n isopentenyl diphosphate + (2E,6E)-farnesyl diphosphate = a di-trans,poly-cis-polyprenyl diphosphate + n diphosphate</text>
        <dbReference type="Rhea" id="RHEA:53008"/>
        <dbReference type="Rhea" id="RHEA-COMP:19494"/>
        <dbReference type="ChEBI" id="CHEBI:33019"/>
        <dbReference type="ChEBI" id="CHEBI:128769"/>
        <dbReference type="ChEBI" id="CHEBI:136960"/>
        <dbReference type="ChEBI" id="CHEBI:175763"/>
        <dbReference type="EC" id="2.5.1.87"/>
    </reaction>
</comment>
<dbReference type="PROSITE" id="PS01066">
    <property type="entry name" value="UPP_SYNTHASE"/>
    <property type="match status" value="1"/>
</dbReference>
<reference evidence="13 14" key="1">
    <citation type="journal article" date="2018" name="Gigascience">
        <title>Genomes of trombidid mites reveal novel predicted allergens and laterally-transferred genes associated with secondary metabolism.</title>
        <authorList>
            <person name="Dong X."/>
            <person name="Chaisiri K."/>
            <person name="Xia D."/>
            <person name="Armstrong S.D."/>
            <person name="Fang Y."/>
            <person name="Donnelly M.J."/>
            <person name="Kadowaki T."/>
            <person name="McGarry J.W."/>
            <person name="Darby A.C."/>
            <person name="Makepeace B.L."/>
        </authorList>
    </citation>
    <scope>NUCLEOTIDE SEQUENCE [LARGE SCALE GENOMIC DNA]</scope>
    <source>
        <strain evidence="13">UoL-WK</strain>
    </source>
</reference>
<evidence type="ECO:0000256" key="11">
    <source>
        <dbReference type="ARBA" id="ARBA00064670"/>
    </source>
</evidence>
<dbReference type="CDD" id="cd00475">
    <property type="entry name" value="Cis_IPPS"/>
    <property type="match status" value="1"/>
</dbReference>
<dbReference type="InterPro" id="IPR018520">
    <property type="entry name" value="UPP_synth-like_CS"/>
</dbReference>
<dbReference type="GO" id="GO:1904423">
    <property type="term" value="C:dehydrodolichyl diphosphate synthase complex"/>
    <property type="evidence" value="ECO:0007669"/>
    <property type="project" value="TreeGrafter"/>
</dbReference>
<comment type="subunit">
    <text evidence="11">Forms an active dehydrodolichyl diphosphate synthase complex with NUS1.</text>
</comment>
<evidence type="ECO:0000256" key="6">
    <source>
        <dbReference type="ARBA" id="ARBA00022824"/>
    </source>
</evidence>
<keyword evidence="6" id="KW-0256">Endoplasmic reticulum</keyword>
<evidence type="ECO:0000256" key="12">
    <source>
        <dbReference type="RuleBase" id="RU363018"/>
    </source>
</evidence>
<evidence type="ECO:0000256" key="2">
    <source>
        <dbReference type="ARBA" id="ARBA00004406"/>
    </source>
</evidence>
<evidence type="ECO:0000256" key="8">
    <source>
        <dbReference type="ARBA" id="ARBA00023136"/>
    </source>
</evidence>
<dbReference type="InterPro" id="IPR001441">
    <property type="entry name" value="UPP_synth-like"/>
</dbReference>
<evidence type="ECO:0000256" key="4">
    <source>
        <dbReference type="ARBA" id="ARBA00005432"/>
    </source>
</evidence>
<evidence type="ECO:0000313" key="14">
    <source>
        <dbReference type="Proteomes" id="UP000285301"/>
    </source>
</evidence>
<dbReference type="GO" id="GO:0045547">
    <property type="term" value="F:ditrans,polycis-polyprenyl diphosphate synthase [(2E,6E)-farnesyl diphosphate specific] activity"/>
    <property type="evidence" value="ECO:0007669"/>
    <property type="project" value="UniProtKB-EC"/>
</dbReference>
<dbReference type="Pfam" id="PF01255">
    <property type="entry name" value="Prenyltransf"/>
    <property type="match status" value="1"/>
</dbReference>
<keyword evidence="14" id="KW-1185">Reference proteome</keyword>
<comment type="caution">
    <text evidence="13">The sequence shown here is derived from an EMBL/GenBank/DDBJ whole genome shotgun (WGS) entry which is preliminary data.</text>
</comment>
<dbReference type="InterPro" id="IPR036424">
    <property type="entry name" value="UPP_synth-like_sf"/>
</dbReference>
<evidence type="ECO:0000256" key="1">
    <source>
        <dbReference type="ARBA" id="ARBA00001946"/>
    </source>
</evidence>
<comment type="cofactor">
    <cofactor evidence="1">
        <name>Mg(2+)</name>
        <dbReference type="ChEBI" id="CHEBI:18420"/>
    </cofactor>
</comment>
<evidence type="ECO:0000256" key="9">
    <source>
        <dbReference type="ARBA" id="ARBA00047353"/>
    </source>
</evidence>
<dbReference type="PANTHER" id="PTHR10291">
    <property type="entry name" value="DEHYDRODOLICHYL DIPHOSPHATE SYNTHASE FAMILY MEMBER"/>
    <property type="match status" value="1"/>
</dbReference>
<comment type="subcellular location">
    <subcellularLocation>
        <location evidence="2">Endoplasmic reticulum membrane</location>
        <topology evidence="2">Peripheral membrane protein</topology>
    </subcellularLocation>
</comment>
<keyword evidence="8" id="KW-0472">Membrane</keyword>
<dbReference type="GO" id="GO:0016094">
    <property type="term" value="P:polyprenol biosynthetic process"/>
    <property type="evidence" value="ECO:0007669"/>
    <property type="project" value="TreeGrafter"/>
</dbReference>
<dbReference type="FunFam" id="3.40.1180.10:FF:000002">
    <property type="entry name" value="Alkyl transferase"/>
    <property type="match status" value="1"/>
</dbReference>
<dbReference type="Gene3D" id="3.40.1180.10">
    <property type="entry name" value="Decaprenyl diphosphate synthase-like"/>
    <property type="match status" value="1"/>
</dbReference>
<evidence type="ECO:0000256" key="10">
    <source>
        <dbReference type="ARBA" id="ARBA00058504"/>
    </source>
</evidence>
<name>A0A443QIF0_9ACAR</name>
<dbReference type="GO" id="GO:0005789">
    <property type="term" value="C:endoplasmic reticulum membrane"/>
    <property type="evidence" value="ECO:0007669"/>
    <property type="project" value="UniProtKB-SubCell"/>
</dbReference>
<evidence type="ECO:0000256" key="5">
    <source>
        <dbReference type="ARBA" id="ARBA00022679"/>
    </source>
</evidence>
<dbReference type="OrthoDB" id="4173905at2759"/>
<dbReference type="AlphaFoldDB" id="A0A443QIF0"/>
<dbReference type="STRING" id="1965070.A0A443QIF0"/>
<evidence type="ECO:0000256" key="3">
    <source>
        <dbReference type="ARBA" id="ARBA00004922"/>
    </source>
</evidence>
<dbReference type="EC" id="2.5.1.-" evidence="12"/>
<evidence type="ECO:0000256" key="7">
    <source>
        <dbReference type="ARBA" id="ARBA00022842"/>
    </source>
</evidence>
<keyword evidence="7" id="KW-0460">Magnesium</keyword>
<protein>
    <recommendedName>
        <fullName evidence="12">Alkyl transferase</fullName>
        <ecNumber evidence="12">2.5.1.-</ecNumber>
    </recommendedName>
</protein>
<dbReference type="NCBIfam" id="TIGR00055">
    <property type="entry name" value="uppS"/>
    <property type="match status" value="1"/>
</dbReference>
<keyword evidence="5 12" id="KW-0808">Transferase</keyword>
<gene>
    <name evidence="13" type="ORF">B4U79_12929</name>
</gene>
<proteinExistence type="inferred from homology"/>
<accession>A0A443QIF0</accession>
<dbReference type="PANTHER" id="PTHR10291:SF43">
    <property type="entry name" value="DEHYDRODOLICHYL DIPHOSPHATE SYNTHASE COMPLEX SUBUNIT DHDDS"/>
    <property type="match status" value="1"/>
</dbReference>
<dbReference type="SUPFAM" id="SSF64005">
    <property type="entry name" value="Undecaprenyl diphosphate synthase"/>
    <property type="match status" value="1"/>
</dbReference>